<keyword evidence="4" id="KW-1185">Reference proteome</keyword>
<dbReference type="RefSeq" id="WP_382404111.1">
    <property type="nucleotide sequence ID" value="NZ_JBHSWH010000001.1"/>
</dbReference>
<evidence type="ECO:0000256" key="1">
    <source>
        <dbReference type="ARBA" id="ARBA00008814"/>
    </source>
</evidence>
<evidence type="ECO:0000259" key="2">
    <source>
        <dbReference type="PROSITE" id="PS50983"/>
    </source>
</evidence>
<dbReference type="PANTHER" id="PTHR30535:SF34">
    <property type="entry name" value="MOLYBDATE-BINDING PROTEIN MOLA"/>
    <property type="match status" value="1"/>
</dbReference>
<dbReference type="SUPFAM" id="SSF53807">
    <property type="entry name" value="Helical backbone' metal receptor"/>
    <property type="match status" value="1"/>
</dbReference>
<dbReference type="Gene3D" id="3.40.50.1980">
    <property type="entry name" value="Nitrogenase molybdenum iron protein domain"/>
    <property type="match status" value="2"/>
</dbReference>
<dbReference type="InterPro" id="IPR050902">
    <property type="entry name" value="ABC_Transporter_SBP"/>
</dbReference>
<proteinExistence type="inferred from homology"/>
<comment type="similarity">
    <text evidence="1">Belongs to the bacterial solute-binding protein 8 family.</text>
</comment>
<gene>
    <name evidence="3" type="ORF">ACFQDH_19870</name>
</gene>
<evidence type="ECO:0000313" key="3">
    <source>
        <dbReference type="EMBL" id="MFC6707440.1"/>
    </source>
</evidence>
<name>A0ABW2AKX6_9MICO</name>
<organism evidence="3 4">
    <name type="scientific">Flexivirga alba</name>
    <dbReference type="NCBI Taxonomy" id="702742"/>
    <lineage>
        <taxon>Bacteria</taxon>
        <taxon>Bacillati</taxon>
        <taxon>Actinomycetota</taxon>
        <taxon>Actinomycetes</taxon>
        <taxon>Micrococcales</taxon>
        <taxon>Dermacoccaceae</taxon>
        <taxon>Flexivirga</taxon>
    </lineage>
</organism>
<dbReference type="Pfam" id="PF01497">
    <property type="entry name" value="Peripla_BP_2"/>
    <property type="match status" value="1"/>
</dbReference>
<dbReference type="EMBL" id="JBHSWH010000001">
    <property type="protein sequence ID" value="MFC6707440.1"/>
    <property type="molecule type" value="Genomic_DNA"/>
</dbReference>
<sequence>MQHLVGMHDASWQAMYDGILGEIFPSAIDIPHNVATNSFAPNVESVLALEPDLVIQWGDNGAAIIDPLENAGLKVAALKYGTQDDVARWIALFATALGRPDRARELNSPISAALKTLSAVGRSAPKPAPKILYFNRFEGGLKVAATGSYNDFYIKLVGGQNPASGPHGAPGTGMVGVDIEQVLSWDPDIILLGNFDAAMPDDVYQSAVWRDQTAVKTRRVYKVPLGGYRWDPPSHESPLMWRWLSMVAFPQQQPFDLGAEVRTSYKRFYNHAPTAAQLAQILWLKANGASSGYRQFHA</sequence>
<protein>
    <submittedName>
        <fullName evidence="3">ABC transporter substrate-binding protein</fullName>
    </submittedName>
</protein>
<dbReference type="PROSITE" id="PS50983">
    <property type="entry name" value="FE_B12_PBP"/>
    <property type="match status" value="1"/>
</dbReference>
<evidence type="ECO:0000313" key="4">
    <source>
        <dbReference type="Proteomes" id="UP001596298"/>
    </source>
</evidence>
<dbReference type="Gene3D" id="1.20.58.2180">
    <property type="match status" value="1"/>
</dbReference>
<dbReference type="Proteomes" id="UP001596298">
    <property type="component" value="Unassembled WGS sequence"/>
</dbReference>
<reference evidence="4" key="1">
    <citation type="journal article" date="2019" name="Int. J. Syst. Evol. Microbiol.">
        <title>The Global Catalogue of Microorganisms (GCM) 10K type strain sequencing project: providing services to taxonomists for standard genome sequencing and annotation.</title>
        <authorList>
            <consortium name="The Broad Institute Genomics Platform"/>
            <consortium name="The Broad Institute Genome Sequencing Center for Infectious Disease"/>
            <person name="Wu L."/>
            <person name="Ma J."/>
        </authorList>
    </citation>
    <scope>NUCLEOTIDE SEQUENCE [LARGE SCALE GENOMIC DNA]</scope>
    <source>
        <strain evidence="4">CCUG 58127</strain>
    </source>
</reference>
<feature type="domain" description="Fe/B12 periplasmic-binding" evidence="2">
    <location>
        <begin position="1"/>
        <end position="252"/>
    </location>
</feature>
<accession>A0ABW2AKX6</accession>
<comment type="caution">
    <text evidence="3">The sequence shown here is derived from an EMBL/GenBank/DDBJ whole genome shotgun (WGS) entry which is preliminary data.</text>
</comment>
<dbReference type="InterPro" id="IPR002491">
    <property type="entry name" value="ABC_transptr_periplasmic_BD"/>
</dbReference>
<dbReference type="PANTHER" id="PTHR30535">
    <property type="entry name" value="VITAMIN B12-BINDING PROTEIN"/>
    <property type="match status" value="1"/>
</dbReference>